<accession>A0A401UBS4</accession>
<comment type="caution">
    <text evidence="3">The sequence shown here is derived from an EMBL/GenBank/DDBJ whole genome shotgun (WGS) entry which is preliminary data.</text>
</comment>
<dbReference type="AlphaFoldDB" id="A0A401UBS4"/>
<organism evidence="3 4">
    <name type="scientific">Chryseotalea sanaruensis</name>
    <dbReference type="NCBI Taxonomy" id="2482724"/>
    <lineage>
        <taxon>Bacteria</taxon>
        <taxon>Pseudomonadati</taxon>
        <taxon>Bacteroidota</taxon>
        <taxon>Cytophagia</taxon>
        <taxon>Cytophagales</taxon>
        <taxon>Chryseotaleaceae</taxon>
        <taxon>Chryseotalea</taxon>
    </lineage>
</organism>
<keyword evidence="4" id="KW-1185">Reference proteome</keyword>
<dbReference type="OrthoDB" id="1121752at2"/>
<evidence type="ECO:0000259" key="2">
    <source>
        <dbReference type="Pfam" id="PF13568"/>
    </source>
</evidence>
<proteinExistence type="predicted"/>
<keyword evidence="1" id="KW-0732">Signal</keyword>
<evidence type="ECO:0000256" key="1">
    <source>
        <dbReference type="SAM" id="SignalP"/>
    </source>
</evidence>
<dbReference type="Proteomes" id="UP000288227">
    <property type="component" value="Unassembled WGS sequence"/>
</dbReference>
<dbReference type="EMBL" id="BHXQ01000004">
    <property type="protein sequence ID" value="GCC52339.1"/>
    <property type="molecule type" value="Genomic_DNA"/>
</dbReference>
<dbReference type="Pfam" id="PF13568">
    <property type="entry name" value="OMP_b-brl_2"/>
    <property type="match status" value="1"/>
</dbReference>
<evidence type="ECO:0000313" key="4">
    <source>
        <dbReference type="Proteomes" id="UP000288227"/>
    </source>
</evidence>
<dbReference type="InterPro" id="IPR025665">
    <property type="entry name" value="Beta-barrel_OMP_2"/>
</dbReference>
<gene>
    <name evidence="3" type="ORF">SanaruYs_25750</name>
</gene>
<reference evidence="3 4" key="1">
    <citation type="submission" date="2018-11" db="EMBL/GenBank/DDBJ databases">
        <title>Chryseotalea sanarue gen. nov., sp., nov., a member of the family Cytophagaceae, isolated from a brackish lake in Hamamatsu Japan.</title>
        <authorList>
            <person name="Maejima Y."/>
            <person name="Iino T."/>
            <person name="Muraguchi Y."/>
            <person name="Fukuda K."/>
            <person name="Ohkuma M."/>
            <person name="Moriuchi R."/>
            <person name="Dohra H."/>
            <person name="Kimbara K."/>
            <person name="Shintani M."/>
        </authorList>
    </citation>
    <scope>NUCLEOTIDE SEQUENCE [LARGE SCALE GENOMIC DNA]</scope>
    <source>
        <strain evidence="3 4">Ys</strain>
    </source>
</reference>
<sequence>MKIKLTLSLLIIVLCESLSVAQISVGAKVGANLNQFNQPGTTFGFSGGAFVKYKPVSFLDVRAEVLYNQQGGARQDYYRDYSSIGGNVSYVNYSNRSVVLHNLEIPLLLELSHPSFSDEYISPRLVVGAAYGMNLSAYEQHDKMYYFSNSTIPFANTSDETENVGSNYTQNQWGFVAGFALDFTSGDQTCTFEVRYRKGLNQLNNLSYVVPPLDGLPGTVGQQGDLYSSSLTISFAMTLFKF</sequence>
<feature type="chain" id="PRO_5018975447" description="Outer membrane protein beta-barrel domain-containing protein" evidence="1">
    <location>
        <begin position="22"/>
        <end position="242"/>
    </location>
</feature>
<name>A0A401UBS4_9BACT</name>
<feature type="signal peptide" evidence="1">
    <location>
        <begin position="1"/>
        <end position="21"/>
    </location>
</feature>
<evidence type="ECO:0000313" key="3">
    <source>
        <dbReference type="EMBL" id="GCC52339.1"/>
    </source>
</evidence>
<protein>
    <recommendedName>
        <fullName evidence="2">Outer membrane protein beta-barrel domain-containing protein</fullName>
    </recommendedName>
</protein>
<feature type="domain" description="Outer membrane protein beta-barrel" evidence="2">
    <location>
        <begin position="23"/>
        <end position="203"/>
    </location>
</feature>
<dbReference type="RefSeq" id="WP_127122974.1">
    <property type="nucleotide sequence ID" value="NZ_BHXQ01000004.1"/>
</dbReference>